<comment type="caution">
    <text evidence="5">The sequence shown here is derived from an EMBL/GenBank/DDBJ whole genome shotgun (WGS) entry which is preliminary data.</text>
</comment>
<keyword evidence="2" id="KW-0378">Hydrolase</keyword>
<evidence type="ECO:0000256" key="1">
    <source>
        <dbReference type="ARBA" id="ARBA00010768"/>
    </source>
</evidence>
<reference evidence="5 6" key="1">
    <citation type="journal article" date="2019" name="Plant Biotechnol. J.">
        <title>The red bayberry genome and genetic basis of sex determination.</title>
        <authorList>
            <person name="Jia H.M."/>
            <person name="Jia H.J."/>
            <person name="Cai Q.L."/>
            <person name="Wang Y."/>
            <person name="Zhao H.B."/>
            <person name="Yang W.F."/>
            <person name="Wang G.Y."/>
            <person name="Li Y.H."/>
            <person name="Zhan D.L."/>
            <person name="Shen Y.T."/>
            <person name="Niu Q.F."/>
            <person name="Chang L."/>
            <person name="Qiu J."/>
            <person name="Zhao L."/>
            <person name="Xie H.B."/>
            <person name="Fu W.Y."/>
            <person name="Jin J."/>
            <person name="Li X.W."/>
            <person name="Jiao Y."/>
            <person name="Zhou C.C."/>
            <person name="Tu T."/>
            <person name="Chai C.Y."/>
            <person name="Gao J.L."/>
            <person name="Fan L.J."/>
            <person name="van de Weg E."/>
            <person name="Wang J.Y."/>
            <person name="Gao Z.S."/>
        </authorList>
    </citation>
    <scope>NUCLEOTIDE SEQUENCE [LARGE SCALE GENOMIC DNA]</scope>
    <source>
        <tissue evidence="5">Leaves</tissue>
    </source>
</reference>
<feature type="region of interest" description="Disordered" evidence="3">
    <location>
        <begin position="32"/>
        <end position="89"/>
    </location>
</feature>
<dbReference type="FunFam" id="3.60.10.10:FF:000048">
    <property type="entry name" value="Type I inositol polyphosphate 5-phosphatase 2"/>
    <property type="match status" value="1"/>
</dbReference>
<feature type="compositionally biased region" description="Acidic residues" evidence="3">
    <location>
        <begin position="32"/>
        <end position="46"/>
    </location>
</feature>
<dbReference type="InterPro" id="IPR036691">
    <property type="entry name" value="Endo/exonu/phosph_ase_sf"/>
</dbReference>
<dbReference type="GO" id="GO:0046856">
    <property type="term" value="P:phosphatidylinositol dephosphorylation"/>
    <property type="evidence" value="ECO:0007669"/>
    <property type="project" value="InterPro"/>
</dbReference>
<dbReference type="InterPro" id="IPR045849">
    <property type="entry name" value="IP5P_plant"/>
</dbReference>
<keyword evidence="6" id="KW-1185">Reference proteome</keyword>
<feature type="domain" description="Inositol polyphosphate-related phosphatase" evidence="4">
    <location>
        <begin position="295"/>
        <end position="609"/>
    </location>
</feature>
<evidence type="ECO:0000256" key="3">
    <source>
        <dbReference type="SAM" id="MobiDB-lite"/>
    </source>
</evidence>
<dbReference type="GO" id="GO:0004445">
    <property type="term" value="F:inositol-polyphosphate 5-phosphatase activity"/>
    <property type="evidence" value="ECO:0007669"/>
    <property type="project" value="InterPro"/>
</dbReference>
<evidence type="ECO:0000313" key="6">
    <source>
        <dbReference type="Proteomes" id="UP000516437"/>
    </source>
</evidence>
<proteinExistence type="inferred from homology"/>
<dbReference type="Pfam" id="PF22669">
    <property type="entry name" value="Exo_endo_phos2"/>
    <property type="match status" value="2"/>
</dbReference>
<dbReference type="Proteomes" id="UP000516437">
    <property type="component" value="Chromosome 4"/>
</dbReference>
<dbReference type="GO" id="GO:0004439">
    <property type="term" value="F:phosphatidylinositol-4,5-bisphosphate 5-phosphatase activity"/>
    <property type="evidence" value="ECO:0007669"/>
    <property type="project" value="TreeGrafter"/>
</dbReference>
<dbReference type="PANTHER" id="PTHR45666">
    <property type="entry name" value="TYPE IV INOSITOL POLYPHOSPHATE 5-PHOSPHATASE 9"/>
    <property type="match status" value="1"/>
</dbReference>
<dbReference type="GO" id="GO:0034485">
    <property type="term" value="F:phosphatidylinositol-3,4,5-trisphosphate 5-phosphatase activity"/>
    <property type="evidence" value="ECO:0007669"/>
    <property type="project" value="TreeGrafter"/>
</dbReference>
<dbReference type="InterPro" id="IPR000300">
    <property type="entry name" value="IPPc"/>
</dbReference>
<dbReference type="PANTHER" id="PTHR45666:SF21">
    <property type="entry name" value="TYPE I INOSITOL POLYPHOSPHATE 5-PHOSPHATASE 2"/>
    <property type="match status" value="1"/>
</dbReference>
<dbReference type="EMBL" id="RXIC02000022">
    <property type="protein sequence ID" value="KAB1215846.1"/>
    <property type="molecule type" value="Genomic_DNA"/>
</dbReference>
<feature type="compositionally biased region" description="Polar residues" evidence="3">
    <location>
        <begin position="64"/>
        <end position="82"/>
    </location>
</feature>
<dbReference type="Gene3D" id="3.60.10.10">
    <property type="entry name" value="Endonuclease/exonuclease/phosphatase"/>
    <property type="match status" value="2"/>
</dbReference>
<accession>A0A6A1VUX2</accession>
<evidence type="ECO:0000259" key="4">
    <source>
        <dbReference type="SMART" id="SM00128"/>
    </source>
</evidence>
<dbReference type="SMART" id="SM00128">
    <property type="entry name" value="IPPc"/>
    <property type="match status" value="1"/>
</dbReference>
<dbReference type="OrthoDB" id="62798at2759"/>
<organism evidence="5 6">
    <name type="scientific">Morella rubra</name>
    <name type="common">Chinese bayberry</name>
    <dbReference type="NCBI Taxonomy" id="262757"/>
    <lineage>
        <taxon>Eukaryota</taxon>
        <taxon>Viridiplantae</taxon>
        <taxon>Streptophyta</taxon>
        <taxon>Embryophyta</taxon>
        <taxon>Tracheophyta</taxon>
        <taxon>Spermatophyta</taxon>
        <taxon>Magnoliopsida</taxon>
        <taxon>eudicotyledons</taxon>
        <taxon>Gunneridae</taxon>
        <taxon>Pentapetalae</taxon>
        <taxon>rosids</taxon>
        <taxon>fabids</taxon>
        <taxon>Fagales</taxon>
        <taxon>Myricaceae</taxon>
        <taxon>Morella</taxon>
    </lineage>
</organism>
<protein>
    <submittedName>
        <fullName evidence="5">Type I inositol 1,4,5-trisphosphate 5-phosphatase 2</fullName>
    </submittedName>
</protein>
<evidence type="ECO:0000313" key="5">
    <source>
        <dbReference type="EMBL" id="KAB1215846.1"/>
    </source>
</evidence>
<name>A0A6A1VUX2_9ROSI</name>
<comment type="similarity">
    <text evidence="1">Belongs to the inositol polyphosphate 5-phosphatase family.</text>
</comment>
<dbReference type="FunFam" id="3.60.10.10:FF:000061">
    <property type="entry name" value="Type I inositol polyphosphate 5-phosphatase 2"/>
    <property type="match status" value="1"/>
</dbReference>
<sequence length="630" mass="72402">MRTKRGKRSEAFWPSIVMKKWLNITPKVHEFSEDEVDTETESEDDVYSPKGTRMHSCEDRAHGTQGSQFICPSQTSGNTPSKGYQLRHRRGKSETLRAQYINRKDVRLRIGTWNVAGRLPYDDLEIDDWLCTEEPADIYVIGFQEVIPLNAGNVLGAEDSKPIPKWDAIIRKTLNKSLEPESKHKSYSAPPSPVLRTSSASDVLAAELDAHPLDLMSEECLSKTECYDMEQEAVDNIVGIGRISQLKRMYGVDCDSRLDWPERSLDATPQVMPSNSKLRRVFSSSGRIGFSLIENSLQSSPKVYALDGHRLKRSHNSSGNLGLMWMHQQEKPEVLESLSDVSNTFSDEQDDHFSELPEEQHNCEFTENRVKSRPRYVRIVSKQMVGIYVSVWVRKRLRRHINNLKVSLVGVGLMGYMGNKGSVSVSMSLFQSRMCFVCSHLTSGQKDGAEQRRNSDVHEIIKRTRFSSIFDTDQPQTIHCHDQIFWFGDLNYRISMLDSDMRKLVALRRWDELLSNDQLTKELWSGHVFGGWKEGVIDFPPTYKYEINSDRYVGENPKEGEKKRSPAWCDRILWLGKGIKQLSYERAEIRMSDHRPVSSNFLVEVEVLDHRKLQRALNYNRAAVHPDEEH</sequence>
<dbReference type="AlphaFoldDB" id="A0A6A1VUX2"/>
<gene>
    <name evidence="5" type="ORF">CJ030_MR4G010940</name>
</gene>
<evidence type="ECO:0000256" key="2">
    <source>
        <dbReference type="ARBA" id="ARBA00022801"/>
    </source>
</evidence>
<dbReference type="SUPFAM" id="SSF56219">
    <property type="entry name" value="DNase I-like"/>
    <property type="match status" value="1"/>
</dbReference>